<feature type="transmembrane region" description="Helical" evidence="6">
    <location>
        <begin position="182"/>
        <end position="200"/>
    </location>
</feature>
<evidence type="ECO:0000256" key="3">
    <source>
        <dbReference type="ARBA" id="ARBA00022692"/>
    </source>
</evidence>
<dbReference type="PANTHER" id="PTHR43124:SF3">
    <property type="entry name" value="CHLORAMPHENICOL EFFLUX PUMP RV0191"/>
    <property type="match status" value="1"/>
</dbReference>
<dbReference type="EMBL" id="VIKR01000004">
    <property type="protein sequence ID" value="TQV72811.1"/>
    <property type="molecule type" value="Genomic_DNA"/>
</dbReference>
<dbReference type="CDD" id="cd06174">
    <property type="entry name" value="MFS"/>
    <property type="match status" value="1"/>
</dbReference>
<keyword evidence="4 6" id="KW-1133">Transmembrane helix</keyword>
<dbReference type="InterPro" id="IPR020846">
    <property type="entry name" value="MFS_dom"/>
</dbReference>
<evidence type="ECO:0000256" key="4">
    <source>
        <dbReference type="ARBA" id="ARBA00022989"/>
    </source>
</evidence>
<feature type="transmembrane region" description="Helical" evidence="6">
    <location>
        <begin position="47"/>
        <end position="66"/>
    </location>
</feature>
<feature type="domain" description="Major facilitator superfamily (MFS) profile" evidence="7">
    <location>
        <begin position="12"/>
        <end position="412"/>
    </location>
</feature>
<dbReference type="Proteomes" id="UP000317839">
    <property type="component" value="Unassembled WGS sequence"/>
</dbReference>
<evidence type="ECO:0000256" key="2">
    <source>
        <dbReference type="ARBA" id="ARBA00022475"/>
    </source>
</evidence>
<dbReference type="Gene3D" id="1.20.1250.20">
    <property type="entry name" value="MFS general substrate transporter like domains"/>
    <property type="match status" value="2"/>
</dbReference>
<keyword evidence="2" id="KW-1003">Cell membrane</keyword>
<feature type="transmembrane region" description="Helical" evidence="6">
    <location>
        <begin position="7"/>
        <end position="27"/>
    </location>
</feature>
<dbReference type="PANTHER" id="PTHR43124">
    <property type="entry name" value="PURINE EFFLUX PUMP PBUE"/>
    <property type="match status" value="1"/>
</dbReference>
<keyword evidence="5 6" id="KW-0472">Membrane</keyword>
<protein>
    <submittedName>
        <fullName evidence="8">MFS transporter</fullName>
    </submittedName>
</protein>
<dbReference type="InterPro" id="IPR050189">
    <property type="entry name" value="MFS_Efflux_Transporters"/>
</dbReference>
<dbReference type="PROSITE" id="PS50850">
    <property type="entry name" value="MFS"/>
    <property type="match status" value="1"/>
</dbReference>
<comment type="caution">
    <text evidence="8">The sequence shown here is derived from an EMBL/GenBank/DDBJ whole genome shotgun (WGS) entry which is preliminary data.</text>
</comment>
<name>A0A545T6G0_9GAMM</name>
<comment type="subcellular location">
    <subcellularLocation>
        <location evidence="1">Cell membrane</location>
        <topology evidence="1">Multi-pass membrane protein</topology>
    </subcellularLocation>
</comment>
<evidence type="ECO:0000256" key="6">
    <source>
        <dbReference type="SAM" id="Phobius"/>
    </source>
</evidence>
<dbReference type="GO" id="GO:0005886">
    <property type="term" value="C:plasma membrane"/>
    <property type="evidence" value="ECO:0007669"/>
    <property type="project" value="UniProtKB-SubCell"/>
</dbReference>
<feature type="transmembrane region" description="Helical" evidence="6">
    <location>
        <begin position="78"/>
        <end position="96"/>
    </location>
</feature>
<gene>
    <name evidence="8" type="ORF">FLL45_15185</name>
</gene>
<sequence>MVSRTTTNYLTLLAIIFAGEIIFSLPFHITRFFRPTFLEVFNLSNTQLGDIFAVYGIVAMLAYFPGGVIADHFSARKLIVFSLITTALGGFYLYTLPDQKSLFFLFGFFGLTSILLFWAAIIKATREWGGHGSQGIAFGLLDGGRGLVASIAASVGVLIFSLTVETELDEPSLLKQGLQSVILYYSFLTLLAALFVWLLVEEPSNDKASFSQLPNDLSQVIRTPTVWLQGAIIVAAYCGYKALDNYGIYAVEVLKMNQVEAAEFTALGSYLRPIAAITAGFIADRFFSSRTIAFMFAVVAVAFVVLAFISPQNTNQLFILANLLITFAAVYGLRGVYFALVEESGVTLTQTGTVVGLVSLIGYTPDIFFAPITGRILDAAPGIEGFQHYFLLLSIISCLGIGLSVIFAKRISLDRTE</sequence>
<feature type="transmembrane region" description="Helical" evidence="6">
    <location>
        <begin position="292"/>
        <end position="311"/>
    </location>
</feature>
<dbReference type="OrthoDB" id="9773404at2"/>
<evidence type="ECO:0000256" key="5">
    <source>
        <dbReference type="ARBA" id="ARBA00023136"/>
    </source>
</evidence>
<feature type="transmembrane region" description="Helical" evidence="6">
    <location>
        <begin position="143"/>
        <end position="162"/>
    </location>
</feature>
<dbReference type="Pfam" id="PF07690">
    <property type="entry name" value="MFS_1"/>
    <property type="match status" value="1"/>
</dbReference>
<accession>A0A545T6G0</accession>
<reference evidence="8 9" key="1">
    <citation type="submission" date="2019-06" db="EMBL/GenBank/DDBJ databases">
        <title>Draft genome of Aliikangiella marina GYP-15.</title>
        <authorList>
            <person name="Wang G."/>
        </authorList>
    </citation>
    <scope>NUCLEOTIDE SEQUENCE [LARGE SCALE GENOMIC DNA]</scope>
    <source>
        <strain evidence="8 9">GYP-15</strain>
    </source>
</reference>
<dbReference type="GO" id="GO:0022857">
    <property type="term" value="F:transmembrane transporter activity"/>
    <property type="evidence" value="ECO:0007669"/>
    <property type="project" value="InterPro"/>
</dbReference>
<feature type="transmembrane region" description="Helical" evidence="6">
    <location>
        <begin position="389"/>
        <end position="408"/>
    </location>
</feature>
<evidence type="ECO:0000256" key="1">
    <source>
        <dbReference type="ARBA" id="ARBA00004651"/>
    </source>
</evidence>
<dbReference type="InterPro" id="IPR036259">
    <property type="entry name" value="MFS_trans_sf"/>
</dbReference>
<keyword evidence="9" id="KW-1185">Reference proteome</keyword>
<organism evidence="8 9">
    <name type="scientific">Aliikangiella marina</name>
    <dbReference type="NCBI Taxonomy" id="1712262"/>
    <lineage>
        <taxon>Bacteria</taxon>
        <taxon>Pseudomonadati</taxon>
        <taxon>Pseudomonadota</taxon>
        <taxon>Gammaproteobacteria</taxon>
        <taxon>Oceanospirillales</taxon>
        <taxon>Pleioneaceae</taxon>
        <taxon>Aliikangiella</taxon>
    </lineage>
</organism>
<keyword evidence="3 6" id="KW-0812">Transmembrane</keyword>
<dbReference type="InterPro" id="IPR011701">
    <property type="entry name" value="MFS"/>
</dbReference>
<feature type="transmembrane region" description="Helical" evidence="6">
    <location>
        <begin position="352"/>
        <end position="377"/>
    </location>
</feature>
<dbReference type="AlphaFoldDB" id="A0A545T6G0"/>
<feature type="transmembrane region" description="Helical" evidence="6">
    <location>
        <begin position="102"/>
        <end position="122"/>
    </location>
</feature>
<evidence type="ECO:0000313" key="9">
    <source>
        <dbReference type="Proteomes" id="UP000317839"/>
    </source>
</evidence>
<feature type="transmembrane region" description="Helical" evidence="6">
    <location>
        <begin position="317"/>
        <end position="340"/>
    </location>
</feature>
<evidence type="ECO:0000313" key="8">
    <source>
        <dbReference type="EMBL" id="TQV72811.1"/>
    </source>
</evidence>
<proteinExistence type="predicted"/>
<evidence type="ECO:0000259" key="7">
    <source>
        <dbReference type="PROSITE" id="PS50850"/>
    </source>
</evidence>
<dbReference type="SUPFAM" id="SSF103473">
    <property type="entry name" value="MFS general substrate transporter"/>
    <property type="match status" value="1"/>
</dbReference>